<name>A0A2S6I9C7_9BACT</name>
<dbReference type="EMBL" id="PTJC01000005">
    <property type="protein sequence ID" value="PPK88082.1"/>
    <property type="molecule type" value="Genomic_DNA"/>
</dbReference>
<feature type="transmembrane region" description="Helical" evidence="1">
    <location>
        <begin position="200"/>
        <end position="221"/>
    </location>
</feature>
<accession>A0A2S6I9C7</accession>
<dbReference type="InterPro" id="IPR005625">
    <property type="entry name" value="PepSY-ass_TM"/>
</dbReference>
<evidence type="ECO:0000313" key="3">
    <source>
        <dbReference type="Proteomes" id="UP000237662"/>
    </source>
</evidence>
<organism evidence="2 3">
    <name type="scientific">Neolewinella xylanilytica</name>
    <dbReference type="NCBI Taxonomy" id="1514080"/>
    <lineage>
        <taxon>Bacteria</taxon>
        <taxon>Pseudomonadati</taxon>
        <taxon>Bacteroidota</taxon>
        <taxon>Saprospiria</taxon>
        <taxon>Saprospirales</taxon>
        <taxon>Lewinellaceae</taxon>
        <taxon>Neolewinella</taxon>
    </lineage>
</organism>
<dbReference type="PANTHER" id="PTHR34219">
    <property type="entry name" value="IRON-REGULATED INNER MEMBRANE PROTEIN-RELATED"/>
    <property type="match status" value="1"/>
</dbReference>
<keyword evidence="1" id="KW-0812">Transmembrane</keyword>
<dbReference type="OrthoDB" id="111691at2"/>
<reference evidence="2 3" key="1">
    <citation type="submission" date="2018-02" db="EMBL/GenBank/DDBJ databases">
        <title>Genomic Encyclopedia of Archaeal and Bacterial Type Strains, Phase II (KMG-II): from individual species to whole genera.</title>
        <authorList>
            <person name="Goeker M."/>
        </authorList>
    </citation>
    <scope>NUCLEOTIDE SEQUENCE [LARGE SCALE GENOMIC DNA]</scope>
    <source>
        <strain evidence="2 3">DSM 29526</strain>
    </source>
</reference>
<feature type="transmembrane region" description="Helical" evidence="1">
    <location>
        <begin position="16"/>
        <end position="40"/>
    </location>
</feature>
<comment type="caution">
    <text evidence="2">The sequence shown here is derived from an EMBL/GenBank/DDBJ whole genome shotgun (WGS) entry which is preliminary data.</text>
</comment>
<proteinExistence type="predicted"/>
<evidence type="ECO:0000313" key="2">
    <source>
        <dbReference type="EMBL" id="PPK88082.1"/>
    </source>
</evidence>
<dbReference type="Proteomes" id="UP000237662">
    <property type="component" value="Unassembled WGS sequence"/>
</dbReference>
<feature type="transmembrane region" description="Helical" evidence="1">
    <location>
        <begin position="148"/>
        <end position="168"/>
    </location>
</feature>
<gene>
    <name evidence="2" type="ORF">CLV84_1045</name>
</gene>
<keyword evidence="1" id="KW-0472">Membrane</keyword>
<dbReference type="RefSeq" id="WP_104418654.1">
    <property type="nucleotide sequence ID" value="NZ_PTJC01000005.1"/>
</dbReference>
<dbReference type="Pfam" id="PF03929">
    <property type="entry name" value="PepSY_TM"/>
    <property type="match status" value="1"/>
</dbReference>
<sequence length="378" mass="41550">MAKTHSYGFRELTNDIHLWLGLASGIILFLVCLSGTILTFEHEIKDATREEMTVTPMGEKLAVSQLVTSLEEGGEGTVTGITIPAASDAPYRFSVKKDPSERRGTTVLVDPYTATAREEGASSADDFLFVMFRLHRWLLLDSAIGRPIVGVATIIFMVLAVSGIVLWFPRKVRWKSVKQGFKIKTAAGWKRINHDLHNTLGFYASIFIVIMGLTGLCWSFEGYREGLSAVIGAKVFDRSGPEFEAGAGAQETTISLDEAIASAHATLPGAGDLSVNLPAEQNAFYTFRKYDASAWSPVTYDQLYLSEQGQVLATVRFADKGLGERIAGLIKPLHTGEIFGTFSKILYFLACLIATTLPITGTLIWWNKLQKKRRRVSA</sequence>
<evidence type="ECO:0000256" key="1">
    <source>
        <dbReference type="SAM" id="Phobius"/>
    </source>
</evidence>
<dbReference type="AlphaFoldDB" id="A0A2S6I9C7"/>
<protein>
    <submittedName>
        <fullName evidence="2">Putative iron-regulated membrane protein</fullName>
    </submittedName>
</protein>
<keyword evidence="1" id="KW-1133">Transmembrane helix</keyword>
<feature type="transmembrane region" description="Helical" evidence="1">
    <location>
        <begin position="345"/>
        <end position="366"/>
    </location>
</feature>
<keyword evidence="3" id="KW-1185">Reference proteome</keyword>